<dbReference type="InterPro" id="IPR036034">
    <property type="entry name" value="PDZ_sf"/>
</dbReference>
<evidence type="ECO:0000256" key="1">
    <source>
        <dbReference type="ARBA" id="ARBA00004370"/>
    </source>
</evidence>
<dbReference type="GO" id="GO:0030054">
    <property type="term" value="C:cell junction"/>
    <property type="evidence" value="ECO:0007669"/>
    <property type="project" value="TreeGrafter"/>
</dbReference>
<keyword evidence="2" id="KW-0472">Membrane</keyword>
<dbReference type="GO" id="GO:0016323">
    <property type="term" value="C:basolateral plasma membrane"/>
    <property type="evidence" value="ECO:0007669"/>
    <property type="project" value="TreeGrafter"/>
</dbReference>
<dbReference type="Gene3D" id="2.30.42.10">
    <property type="match status" value="1"/>
</dbReference>
<dbReference type="Proteomes" id="UP000593567">
    <property type="component" value="Unassembled WGS sequence"/>
</dbReference>
<comment type="caution">
    <text evidence="4">The sequence shown here is derived from an EMBL/GenBank/DDBJ whole genome shotgun (WGS) entry which is preliminary data.</text>
</comment>
<dbReference type="InterPro" id="IPR050614">
    <property type="entry name" value="Synaptic_Scaffolding_LAP-MAGUK"/>
</dbReference>
<feature type="domain" description="PDZ" evidence="3">
    <location>
        <begin position="23"/>
        <end position="87"/>
    </location>
</feature>
<proteinExistence type="predicted"/>
<reference evidence="4" key="1">
    <citation type="submission" date="2020-06" db="EMBL/GenBank/DDBJ databases">
        <title>Draft genome of Bugula neritina, a colonial animal packing powerful symbionts and potential medicines.</title>
        <authorList>
            <person name="Rayko M."/>
        </authorList>
    </citation>
    <scope>NUCLEOTIDE SEQUENCE [LARGE SCALE GENOMIC DNA]</scope>
    <source>
        <strain evidence="4">Kwan_BN1</strain>
    </source>
</reference>
<organism evidence="4 5">
    <name type="scientific">Bugula neritina</name>
    <name type="common">Brown bryozoan</name>
    <name type="synonym">Sertularia neritina</name>
    <dbReference type="NCBI Taxonomy" id="10212"/>
    <lineage>
        <taxon>Eukaryota</taxon>
        <taxon>Metazoa</taxon>
        <taxon>Spiralia</taxon>
        <taxon>Lophotrochozoa</taxon>
        <taxon>Bryozoa</taxon>
        <taxon>Gymnolaemata</taxon>
        <taxon>Cheilostomatida</taxon>
        <taxon>Flustrina</taxon>
        <taxon>Buguloidea</taxon>
        <taxon>Bugulidae</taxon>
        <taxon>Bugula</taxon>
    </lineage>
</organism>
<dbReference type="GO" id="GO:0098609">
    <property type="term" value="P:cell-cell adhesion"/>
    <property type="evidence" value="ECO:0007669"/>
    <property type="project" value="TreeGrafter"/>
</dbReference>
<evidence type="ECO:0000313" key="5">
    <source>
        <dbReference type="Proteomes" id="UP000593567"/>
    </source>
</evidence>
<dbReference type="InterPro" id="IPR001478">
    <property type="entry name" value="PDZ"/>
</dbReference>
<evidence type="ECO:0000256" key="2">
    <source>
        <dbReference type="ARBA" id="ARBA00023136"/>
    </source>
</evidence>
<comment type="subcellular location">
    <subcellularLocation>
        <location evidence="1">Membrane</location>
    </subcellularLocation>
</comment>
<dbReference type="Pfam" id="PF00595">
    <property type="entry name" value="PDZ"/>
    <property type="match status" value="1"/>
</dbReference>
<dbReference type="OrthoDB" id="123971at2759"/>
<evidence type="ECO:0000259" key="3">
    <source>
        <dbReference type="PROSITE" id="PS50106"/>
    </source>
</evidence>
<dbReference type="AlphaFoldDB" id="A0A7J7KPT2"/>
<keyword evidence="5" id="KW-1185">Reference proteome</keyword>
<gene>
    <name evidence="4" type="ORF">EB796_001482</name>
</gene>
<dbReference type="GO" id="GO:0097120">
    <property type="term" value="P:receptor localization to synapse"/>
    <property type="evidence" value="ECO:0007669"/>
    <property type="project" value="TreeGrafter"/>
</dbReference>
<name>A0A7J7KPT2_BUGNE</name>
<dbReference type="PANTHER" id="PTHR23119:SF51">
    <property type="entry name" value="DISKS LARGE 1 TUMOR SUPPRESSOR PROTEIN"/>
    <property type="match status" value="1"/>
</dbReference>
<dbReference type="GO" id="GO:0045197">
    <property type="term" value="P:establishment or maintenance of epithelial cell apical/basal polarity"/>
    <property type="evidence" value="ECO:0007669"/>
    <property type="project" value="TreeGrafter"/>
</dbReference>
<protein>
    <submittedName>
        <fullName evidence="4">SYNJ2BP</fullName>
    </submittedName>
</protein>
<evidence type="ECO:0000313" key="4">
    <source>
        <dbReference type="EMBL" id="KAF6040201.1"/>
    </source>
</evidence>
<dbReference type="PANTHER" id="PTHR23119">
    <property type="entry name" value="DISCS LARGE"/>
    <property type="match status" value="1"/>
</dbReference>
<dbReference type="EMBL" id="VXIV02000165">
    <property type="protein sequence ID" value="KAF6040201.1"/>
    <property type="molecule type" value="Genomic_DNA"/>
</dbReference>
<dbReference type="GO" id="GO:0043113">
    <property type="term" value="P:receptor clustering"/>
    <property type="evidence" value="ECO:0007669"/>
    <property type="project" value="TreeGrafter"/>
</dbReference>
<accession>A0A7J7KPT2</accession>
<dbReference type="PROSITE" id="PS50106">
    <property type="entry name" value="PDZ"/>
    <property type="match status" value="1"/>
</dbReference>
<sequence>MQKNYTNANGRPTRSKINGEIIDIVLYRTETEGLGFNIRGGYDMPHIPEDSGVFVTKIREDGAAASDGRLSEGDKILKLDDLVSQLG</sequence>
<dbReference type="GO" id="GO:0019901">
    <property type="term" value="F:protein kinase binding"/>
    <property type="evidence" value="ECO:0007669"/>
    <property type="project" value="TreeGrafter"/>
</dbReference>
<dbReference type="SUPFAM" id="SSF50156">
    <property type="entry name" value="PDZ domain-like"/>
    <property type="match status" value="1"/>
</dbReference>